<evidence type="ECO:0000313" key="1">
    <source>
        <dbReference type="EMBL" id="KNC29184.1"/>
    </source>
</evidence>
<reference evidence="1 2" key="1">
    <citation type="journal article" date="2015" name="Nat. Commun.">
        <title>Lucilia cuprina genome unlocks parasitic fly biology to underpin future interventions.</title>
        <authorList>
            <person name="Anstead C.A."/>
            <person name="Korhonen P.K."/>
            <person name="Young N.D."/>
            <person name="Hall R.S."/>
            <person name="Jex A.R."/>
            <person name="Murali S.C."/>
            <person name="Hughes D.S."/>
            <person name="Lee S.F."/>
            <person name="Perry T."/>
            <person name="Stroehlein A.J."/>
            <person name="Ansell B.R."/>
            <person name="Breugelmans B."/>
            <person name="Hofmann A."/>
            <person name="Qu J."/>
            <person name="Dugan S."/>
            <person name="Lee S.L."/>
            <person name="Chao H."/>
            <person name="Dinh H."/>
            <person name="Han Y."/>
            <person name="Doddapaneni H.V."/>
            <person name="Worley K.C."/>
            <person name="Muzny D.M."/>
            <person name="Ioannidis P."/>
            <person name="Waterhouse R.M."/>
            <person name="Zdobnov E.M."/>
            <person name="James P.J."/>
            <person name="Bagnall N.H."/>
            <person name="Kotze A.C."/>
            <person name="Gibbs R.A."/>
            <person name="Richards S."/>
            <person name="Batterham P."/>
            <person name="Gasser R.B."/>
        </authorList>
    </citation>
    <scope>NUCLEOTIDE SEQUENCE [LARGE SCALE GENOMIC DNA]</scope>
    <source>
        <strain evidence="1 2">LS</strain>
        <tissue evidence="1">Full body</tissue>
    </source>
</reference>
<protein>
    <recommendedName>
        <fullName evidence="3">SAM domain-containing protein</fullName>
    </recommendedName>
</protein>
<evidence type="ECO:0008006" key="3">
    <source>
        <dbReference type="Google" id="ProtNLM"/>
    </source>
</evidence>
<dbReference type="AlphaFoldDB" id="A0A0L0CCJ8"/>
<dbReference type="EMBL" id="JRES01000682">
    <property type="protein sequence ID" value="KNC29184.1"/>
    <property type="molecule type" value="Genomic_DNA"/>
</dbReference>
<comment type="caution">
    <text evidence="1">The sequence shown here is derived from an EMBL/GenBank/DDBJ whole genome shotgun (WGS) entry which is preliminary data.</text>
</comment>
<proteinExistence type="predicted"/>
<name>A0A0L0CCJ8_LUCCU</name>
<evidence type="ECO:0000313" key="2">
    <source>
        <dbReference type="Proteomes" id="UP000037069"/>
    </source>
</evidence>
<gene>
    <name evidence="1" type="ORF">FF38_07026</name>
</gene>
<dbReference type="OrthoDB" id="8022339at2759"/>
<dbReference type="Proteomes" id="UP000037069">
    <property type="component" value="Unassembled WGS sequence"/>
</dbReference>
<organism evidence="1 2">
    <name type="scientific">Lucilia cuprina</name>
    <name type="common">Green bottle fly</name>
    <name type="synonym">Australian sheep blowfly</name>
    <dbReference type="NCBI Taxonomy" id="7375"/>
    <lineage>
        <taxon>Eukaryota</taxon>
        <taxon>Metazoa</taxon>
        <taxon>Ecdysozoa</taxon>
        <taxon>Arthropoda</taxon>
        <taxon>Hexapoda</taxon>
        <taxon>Insecta</taxon>
        <taxon>Pterygota</taxon>
        <taxon>Neoptera</taxon>
        <taxon>Endopterygota</taxon>
        <taxon>Diptera</taxon>
        <taxon>Brachycera</taxon>
        <taxon>Muscomorpha</taxon>
        <taxon>Oestroidea</taxon>
        <taxon>Calliphoridae</taxon>
        <taxon>Luciliinae</taxon>
        <taxon>Lucilia</taxon>
    </lineage>
</organism>
<keyword evidence="2" id="KW-1185">Reference proteome</keyword>
<sequence>MANKLNLINYTEELIDVIDMQDSCIINSVEVDSENFNEEIDLQQFLQTINMESLFETLKAANVTYRSLPYITNADLTEAIPHLGLRAEFRSKLVTWRKTELGVDNEPSKVQLWIDNNDDTSPSSSFINNKNDLKTLINSSPKGRDIIKYAAESQKLTCQQREDIVNIIIKDVIYKNTVLYPNDFQKLTAEICPLFPSENNMKNGVSYCSDVLSNDNDALYKSQRSVVKITTMRCRNDNNILSQ</sequence>
<accession>A0A0L0CCJ8</accession>